<dbReference type="PANTHER" id="PTHR11496">
    <property type="entry name" value="ALCOHOL DEHYDROGENASE"/>
    <property type="match status" value="1"/>
</dbReference>
<dbReference type="PROSITE" id="PS00060">
    <property type="entry name" value="ADH_IRON_2"/>
    <property type="match status" value="1"/>
</dbReference>
<dbReference type="RefSeq" id="WP_055228113.1">
    <property type="nucleotide sequence ID" value="NZ_CYYV01000010.1"/>
</dbReference>
<dbReference type="Pfam" id="PF25137">
    <property type="entry name" value="ADH_Fe_C"/>
    <property type="match status" value="1"/>
</dbReference>
<dbReference type="Pfam" id="PF00465">
    <property type="entry name" value="Fe-ADH"/>
    <property type="match status" value="1"/>
</dbReference>
<evidence type="ECO:0000313" key="7">
    <source>
        <dbReference type="Proteomes" id="UP000095706"/>
    </source>
</evidence>
<comment type="similarity">
    <text evidence="1">Belongs to the iron-containing alcohol dehydrogenase family.</text>
</comment>
<feature type="domain" description="Fe-containing alcohol dehydrogenase-like C-terminal" evidence="5">
    <location>
        <begin position="189"/>
        <end position="394"/>
    </location>
</feature>
<dbReference type="AlphaFoldDB" id="A0A174FTM3"/>
<dbReference type="InterPro" id="IPR018211">
    <property type="entry name" value="ADH_Fe_CS"/>
</dbReference>
<evidence type="ECO:0000259" key="4">
    <source>
        <dbReference type="Pfam" id="PF00465"/>
    </source>
</evidence>
<dbReference type="GO" id="GO:0046872">
    <property type="term" value="F:metal ion binding"/>
    <property type="evidence" value="ECO:0007669"/>
    <property type="project" value="InterPro"/>
</dbReference>
<dbReference type="FunFam" id="3.40.50.1970:FF:000003">
    <property type="entry name" value="Alcohol dehydrogenase, iron-containing"/>
    <property type="match status" value="1"/>
</dbReference>
<accession>A0A174FTM3</accession>
<feature type="domain" description="Alcohol dehydrogenase iron-type/glycerol dehydrogenase GldA" evidence="4">
    <location>
        <begin position="9"/>
        <end position="177"/>
    </location>
</feature>
<keyword evidence="3" id="KW-0520">NAD</keyword>
<dbReference type="Gene3D" id="3.40.50.1970">
    <property type="match status" value="1"/>
</dbReference>
<sequence>MNPFEFSIPQNIIVGAGTLAKLPECAKKMGGTHAMILSGPTLKKMGVVDKAADSLKAAGIAADIFTDIEANPSVTTVEKATESYLASDADFLVALGGGSPMDVAKAVGVTAKYGGSITEYEGAHKVPGKIVPLIAIPTTAGTGSEVTAFSVITDHSRDYKLTVFSYELLPEYAILDPELLTSAPASVAAACGIDAFIHAEEAYISTAASPFSDAMAEKAMELIGKNIRRFVARRTDLEAAEAMLTGSLFAGIAFSYARLGNVHAMSHPVSAFFDVPHGVANAVLLPVIAEYNALADHGRYLKIYNYISEIPAYADEFEPMMLVGAIRELTAAIGIPASLTDAIRQAAKGKEVTAEEIESKIVPMAVDAMKSGNIAVNPRVSRQQDIEALYRKAL</sequence>
<name>A0A174FTM3_9FIRM</name>
<evidence type="ECO:0000256" key="2">
    <source>
        <dbReference type="ARBA" id="ARBA00023002"/>
    </source>
</evidence>
<dbReference type="EMBL" id="CYYV01000010">
    <property type="protein sequence ID" value="CUO51880.1"/>
    <property type="molecule type" value="Genomic_DNA"/>
</dbReference>
<evidence type="ECO:0000256" key="3">
    <source>
        <dbReference type="ARBA" id="ARBA00023027"/>
    </source>
</evidence>
<dbReference type="Gene3D" id="1.20.1090.10">
    <property type="entry name" value="Dehydroquinate synthase-like - alpha domain"/>
    <property type="match status" value="1"/>
</dbReference>
<evidence type="ECO:0000259" key="5">
    <source>
        <dbReference type="Pfam" id="PF25137"/>
    </source>
</evidence>
<evidence type="ECO:0000313" key="6">
    <source>
        <dbReference type="EMBL" id="CUO51880.1"/>
    </source>
</evidence>
<dbReference type="InterPro" id="IPR001670">
    <property type="entry name" value="ADH_Fe/GldA"/>
</dbReference>
<reference evidence="6 7" key="1">
    <citation type="submission" date="2015-09" db="EMBL/GenBank/DDBJ databases">
        <authorList>
            <consortium name="Pathogen Informatics"/>
        </authorList>
    </citation>
    <scope>NUCLEOTIDE SEQUENCE [LARGE SCALE GENOMIC DNA]</scope>
    <source>
        <strain evidence="6 7">2789STDY5608849</strain>
    </source>
</reference>
<dbReference type="CDD" id="cd08551">
    <property type="entry name" value="Fe-ADH"/>
    <property type="match status" value="1"/>
</dbReference>
<protein>
    <submittedName>
        <fullName evidence="6">1,3-propanediol dehydrogenase</fullName>
        <ecNumber evidence="6">1.1.1.202</ecNumber>
    </submittedName>
</protein>
<dbReference type="GO" id="GO:0047516">
    <property type="term" value="F:1,3-propanediol dehydrogenase activity"/>
    <property type="evidence" value="ECO:0007669"/>
    <property type="project" value="UniProtKB-EC"/>
</dbReference>
<organism evidence="6 7">
    <name type="scientific">Fusicatenibacter saccharivorans</name>
    <dbReference type="NCBI Taxonomy" id="1150298"/>
    <lineage>
        <taxon>Bacteria</taxon>
        <taxon>Bacillati</taxon>
        <taxon>Bacillota</taxon>
        <taxon>Clostridia</taxon>
        <taxon>Lachnospirales</taxon>
        <taxon>Lachnospiraceae</taxon>
        <taxon>Fusicatenibacter</taxon>
    </lineage>
</organism>
<dbReference type="PANTHER" id="PTHR11496:SF102">
    <property type="entry name" value="ALCOHOL DEHYDROGENASE 4"/>
    <property type="match status" value="1"/>
</dbReference>
<dbReference type="EC" id="1.1.1.202" evidence="6"/>
<dbReference type="InterPro" id="IPR056798">
    <property type="entry name" value="ADH_Fe_C"/>
</dbReference>
<dbReference type="Proteomes" id="UP000095706">
    <property type="component" value="Unassembled WGS sequence"/>
</dbReference>
<dbReference type="SUPFAM" id="SSF56796">
    <property type="entry name" value="Dehydroquinate synthase-like"/>
    <property type="match status" value="1"/>
</dbReference>
<proteinExistence type="inferred from homology"/>
<dbReference type="FunFam" id="1.20.1090.10:FF:000001">
    <property type="entry name" value="Aldehyde-alcohol dehydrogenase"/>
    <property type="match status" value="1"/>
</dbReference>
<dbReference type="InterPro" id="IPR039697">
    <property type="entry name" value="Alcohol_dehydrogenase_Fe"/>
</dbReference>
<gene>
    <name evidence="6" type="primary">dhaT_1</name>
    <name evidence="6" type="ORF">ERS852406_02154</name>
</gene>
<keyword evidence="2 6" id="KW-0560">Oxidoreductase</keyword>
<evidence type="ECO:0000256" key="1">
    <source>
        <dbReference type="ARBA" id="ARBA00007358"/>
    </source>
</evidence>
<dbReference type="GO" id="GO:0004022">
    <property type="term" value="F:alcohol dehydrogenase (NAD+) activity"/>
    <property type="evidence" value="ECO:0007669"/>
    <property type="project" value="TreeGrafter"/>
</dbReference>